<feature type="region of interest" description="Disordered" evidence="1">
    <location>
        <begin position="205"/>
        <end position="232"/>
    </location>
</feature>
<evidence type="ECO:0000256" key="1">
    <source>
        <dbReference type="SAM" id="MobiDB-lite"/>
    </source>
</evidence>
<gene>
    <name evidence="2" type="ORF">cyc_08842</name>
</gene>
<dbReference type="AlphaFoldDB" id="A0A1D3D245"/>
<evidence type="ECO:0000313" key="2">
    <source>
        <dbReference type="EMBL" id="OEH77512.1"/>
    </source>
</evidence>
<keyword evidence="3" id="KW-1185">Reference proteome</keyword>
<feature type="region of interest" description="Disordered" evidence="1">
    <location>
        <begin position="244"/>
        <end position="273"/>
    </location>
</feature>
<dbReference type="VEuPathDB" id="ToxoDB:LOC34624436"/>
<feature type="compositionally biased region" description="Low complexity" evidence="1">
    <location>
        <begin position="205"/>
        <end position="228"/>
    </location>
</feature>
<dbReference type="Proteomes" id="UP000095192">
    <property type="component" value="Unassembled WGS sequence"/>
</dbReference>
<evidence type="ECO:0000313" key="3">
    <source>
        <dbReference type="Proteomes" id="UP000095192"/>
    </source>
</evidence>
<proteinExistence type="predicted"/>
<organism evidence="2 3">
    <name type="scientific">Cyclospora cayetanensis</name>
    <dbReference type="NCBI Taxonomy" id="88456"/>
    <lineage>
        <taxon>Eukaryota</taxon>
        <taxon>Sar</taxon>
        <taxon>Alveolata</taxon>
        <taxon>Apicomplexa</taxon>
        <taxon>Conoidasida</taxon>
        <taxon>Coccidia</taxon>
        <taxon>Eucoccidiorida</taxon>
        <taxon>Eimeriorina</taxon>
        <taxon>Eimeriidae</taxon>
        <taxon>Cyclospora</taxon>
    </lineage>
</organism>
<name>A0A1D3D245_9EIME</name>
<dbReference type="InParanoid" id="A0A1D3D245"/>
<dbReference type="VEuPathDB" id="ToxoDB:cyc_08842"/>
<reference evidence="2 3" key="1">
    <citation type="journal article" date="2016" name="BMC Genomics">
        <title>Comparative genomics reveals Cyclospora cayetanensis possesses coccidia-like metabolism and invasion components but unique surface antigens.</title>
        <authorList>
            <person name="Liu S."/>
            <person name="Wang L."/>
            <person name="Zheng H."/>
            <person name="Xu Z."/>
            <person name="Roellig D.M."/>
            <person name="Li N."/>
            <person name="Frace M.A."/>
            <person name="Tang K."/>
            <person name="Arrowood M.J."/>
            <person name="Moss D.M."/>
            <person name="Zhang L."/>
            <person name="Feng Y."/>
            <person name="Xiao L."/>
        </authorList>
    </citation>
    <scope>NUCLEOTIDE SEQUENCE [LARGE SCALE GENOMIC DNA]</scope>
    <source>
        <strain evidence="2 3">CHN_HEN01</strain>
    </source>
</reference>
<sequence>MHTPAQSTLCSLALVFRTFVKAARRAFDLGLMGKKELARVVVQAVHELEELRAPSISTKWRDLIFDIRSAFLWIGAWGGVLVDAIFRVYPQCLSAQDAEQVLPLKSATSAPLVRTREILGKKVADIKAAIAELKRHIGVAVDVSAPRGDSEDDEGTFPWPVQQQLTAAAGRRQTGADAQGEENLLHWGDTSPSEGGSHQAAFTAEDNAASPASASEDADATAAGTAAHDAGKRPYSPWELLAATSHQSADATDKRSSSDCCADTQGGGVSCSVGPQLQKNAIQGVARNVSVNPPDLLTGDD</sequence>
<dbReference type="EMBL" id="JROU02001073">
    <property type="protein sequence ID" value="OEH77512.1"/>
    <property type="molecule type" value="Genomic_DNA"/>
</dbReference>
<protein>
    <submittedName>
        <fullName evidence="2">Uncharacterized protein</fullName>
    </submittedName>
</protein>
<accession>A0A1D3D245</accession>
<comment type="caution">
    <text evidence="2">The sequence shown here is derived from an EMBL/GenBank/DDBJ whole genome shotgun (WGS) entry which is preliminary data.</text>
</comment>